<comment type="caution">
    <text evidence="2">The sequence shown here is derived from an EMBL/GenBank/DDBJ whole genome shotgun (WGS) entry which is preliminary data.</text>
</comment>
<dbReference type="AlphaFoldDB" id="A0AAD4U779"/>
<keyword evidence="3" id="KW-1185">Reference proteome</keyword>
<reference evidence="2" key="1">
    <citation type="submission" date="2022-03" db="EMBL/GenBank/DDBJ databases">
        <title>Genomic analyses of argali, domestic sheep and their hybrids provide insights into chromosomal evolution, heterosis and genetic basis of agronomic traits.</title>
        <authorList>
            <person name="Li M."/>
        </authorList>
    </citation>
    <scope>NUCLEOTIDE SEQUENCE</scope>
    <source>
        <strain evidence="2">CAU-MHL-2022a</strain>
        <tissue evidence="2">Skin</tissue>
    </source>
</reference>
<dbReference type="Proteomes" id="UP001214576">
    <property type="component" value="Unassembled WGS sequence"/>
</dbReference>
<dbReference type="EMBL" id="JAKZEL010000010">
    <property type="protein sequence ID" value="KAI4539527.1"/>
    <property type="molecule type" value="Genomic_DNA"/>
</dbReference>
<keyword evidence="1" id="KW-1133">Transmembrane helix</keyword>
<sequence>MLRNRFLSGVARHVKRRLITLGWFSAPLPTASFPASCFQWGLRFLSKAFTFCFHFSFPYNMPRLFMVVILALPYKLEIHLSISAQFISVYLRNLSSHFEYFVKELRFNNGDYLCSPCVDSQRLAIVITTLKPQ</sequence>
<proteinExistence type="predicted"/>
<protein>
    <submittedName>
        <fullName evidence="2">Uncharacterized protein</fullName>
    </submittedName>
</protein>
<gene>
    <name evidence="2" type="ORF">MG293_009922</name>
</gene>
<keyword evidence="1" id="KW-0812">Transmembrane</keyword>
<keyword evidence="1" id="KW-0472">Membrane</keyword>
<evidence type="ECO:0000313" key="2">
    <source>
        <dbReference type="EMBL" id="KAI4539527.1"/>
    </source>
</evidence>
<name>A0AAD4U779_OVIAM</name>
<feature type="transmembrane region" description="Helical" evidence="1">
    <location>
        <begin position="21"/>
        <end position="42"/>
    </location>
</feature>
<evidence type="ECO:0000256" key="1">
    <source>
        <dbReference type="SAM" id="Phobius"/>
    </source>
</evidence>
<accession>A0AAD4U779</accession>
<organism evidence="2 3">
    <name type="scientific">Ovis ammon polii</name>
    <dbReference type="NCBI Taxonomy" id="230172"/>
    <lineage>
        <taxon>Eukaryota</taxon>
        <taxon>Metazoa</taxon>
        <taxon>Chordata</taxon>
        <taxon>Craniata</taxon>
        <taxon>Vertebrata</taxon>
        <taxon>Euteleostomi</taxon>
        <taxon>Mammalia</taxon>
        <taxon>Eutheria</taxon>
        <taxon>Laurasiatheria</taxon>
        <taxon>Artiodactyla</taxon>
        <taxon>Ruminantia</taxon>
        <taxon>Pecora</taxon>
        <taxon>Bovidae</taxon>
        <taxon>Caprinae</taxon>
        <taxon>Ovis</taxon>
    </lineage>
</organism>
<evidence type="ECO:0000313" key="3">
    <source>
        <dbReference type="Proteomes" id="UP001214576"/>
    </source>
</evidence>